<gene>
    <name evidence="3" type="ORF">AABB31_06240</name>
</gene>
<keyword evidence="2" id="KW-0732">Signal</keyword>
<protein>
    <submittedName>
        <fullName evidence="3">Uncharacterized protein</fullName>
    </submittedName>
</protein>
<feature type="transmembrane region" description="Helical" evidence="1">
    <location>
        <begin position="28"/>
        <end position="48"/>
    </location>
</feature>
<dbReference type="KEGG" id="yrh:AABB31_06240"/>
<keyword evidence="4" id="KW-1185">Reference proteome</keyword>
<organism evidence="3 4">
    <name type="scientific">Yoonia rhodophyticola</name>
    <dbReference type="NCBI Taxonomy" id="3137370"/>
    <lineage>
        <taxon>Bacteria</taxon>
        <taxon>Pseudomonadati</taxon>
        <taxon>Pseudomonadota</taxon>
        <taxon>Alphaproteobacteria</taxon>
        <taxon>Rhodobacterales</taxon>
        <taxon>Paracoccaceae</taxon>
        <taxon>Yoonia</taxon>
    </lineage>
</organism>
<evidence type="ECO:0000256" key="1">
    <source>
        <dbReference type="SAM" id="Phobius"/>
    </source>
</evidence>
<keyword evidence="1" id="KW-0472">Membrane</keyword>
<keyword evidence="1" id="KW-0812">Transmembrane</keyword>
<proteinExistence type="predicted"/>
<evidence type="ECO:0000313" key="3">
    <source>
        <dbReference type="EMBL" id="WZU68487.1"/>
    </source>
</evidence>
<feature type="signal peptide" evidence="2">
    <location>
        <begin position="1"/>
        <end position="18"/>
    </location>
</feature>
<feature type="chain" id="PRO_5043025394" evidence="2">
    <location>
        <begin position="19"/>
        <end position="54"/>
    </location>
</feature>
<dbReference type="EMBL" id="CP151767">
    <property type="protein sequence ID" value="WZU68487.1"/>
    <property type="molecule type" value="Genomic_DNA"/>
</dbReference>
<evidence type="ECO:0000256" key="2">
    <source>
        <dbReference type="SAM" id="SignalP"/>
    </source>
</evidence>
<dbReference type="AlphaFoldDB" id="A0AAN0NL71"/>
<dbReference type="RefSeq" id="WP_342077775.1">
    <property type="nucleotide sequence ID" value="NZ_CP151767.2"/>
</dbReference>
<reference evidence="3 4" key="2">
    <citation type="submission" date="2024-08" db="EMBL/GenBank/DDBJ databases">
        <title>Phylogenomic analyses of a clade within the roseobacter group suggest taxonomic reassignments of species of the genera Aestuariivita, Citreicella, Loktanella, Nautella, Pelagibaca, Ruegeria, Thalassobius, Thiobacimonas and Tropicibacter, and the proposal o.</title>
        <authorList>
            <person name="Jeon C.O."/>
        </authorList>
    </citation>
    <scope>NUCLEOTIDE SEQUENCE [LARGE SCALE GENOMIC DNA]</scope>
    <source>
        <strain evidence="3 4">SS1-5</strain>
    </source>
</reference>
<accession>A0AAN0NL71</accession>
<reference evidence="4" key="1">
    <citation type="submission" date="2024-04" db="EMBL/GenBank/DDBJ databases">
        <title>Phylogenomic analyses of a clade within the roseobacter group suggest taxonomic reassignments of species of the genera Aestuariivita, Citreicella, Loktanella, Nautella, Pelagibaca, Ruegeria, Thalassobius, Thiobacimonas and Tropicibacter, and the proposal o.</title>
        <authorList>
            <person name="Jeon C.O."/>
        </authorList>
    </citation>
    <scope>NUCLEOTIDE SEQUENCE [LARGE SCALE GENOMIC DNA]</scope>
    <source>
        <strain evidence="4">SS1-5</strain>
    </source>
</reference>
<keyword evidence="1" id="KW-1133">Transmembrane helix</keyword>
<dbReference type="Proteomes" id="UP001470809">
    <property type="component" value="Chromosome"/>
</dbReference>
<evidence type="ECO:0000313" key="4">
    <source>
        <dbReference type="Proteomes" id="UP001470809"/>
    </source>
</evidence>
<sequence length="54" mass="5765">MIKTAIALLLATTMPAWAHHSAPEAHMPTAAPALAIVVLVAMVCAAFYQRHKAR</sequence>
<name>A0AAN0NL71_9RHOB</name>